<dbReference type="PANTHER" id="PTHR42339">
    <property type="entry name" value="HISTONE H1"/>
    <property type="match status" value="1"/>
</dbReference>
<feature type="region of interest" description="Disordered" evidence="1">
    <location>
        <begin position="87"/>
        <end position="175"/>
    </location>
</feature>
<comment type="caution">
    <text evidence="3">The sequence shown here is derived from an EMBL/GenBank/DDBJ whole genome shotgun (WGS) entry which is preliminary data.</text>
</comment>
<gene>
    <name evidence="3" type="ORF">BJX66DRAFT_338344</name>
</gene>
<organism evidence="3 4">
    <name type="scientific">Aspergillus keveii</name>
    <dbReference type="NCBI Taxonomy" id="714993"/>
    <lineage>
        <taxon>Eukaryota</taxon>
        <taxon>Fungi</taxon>
        <taxon>Dikarya</taxon>
        <taxon>Ascomycota</taxon>
        <taxon>Pezizomycotina</taxon>
        <taxon>Eurotiomycetes</taxon>
        <taxon>Eurotiomycetidae</taxon>
        <taxon>Eurotiales</taxon>
        <taxon>Aspergillaceae</taxon>
        <taxon>Aspergillus</taxon>
        <taxon>Aspergillus subgen. Nidulantes</taxon>
    </lineage>
</organism>
<reference evidence="3 4" key="1">
    <citation type="submission" date="2024-07" db="EMBL/GenBank/DDBJ databases">
        <title>Section-level genome sequencing and comparative genomics of Aspergillus sections Usti and Cavernicolus.</title>
        <authorList>
            <consortium name="Lawrence Berkeley National Laboratory"/>
            <person name="Nybo J.L."/>
            <person name="Vesth T.C."/>
            <person name="Theobald S."/>
            <person name="Frisvad J.C."/>
            <person name="Larsen T.O."/>
            <person name="Kjaerboelling I."/>
            <person name="Rothschild-Mancinelli K."/>
            <person name="Lyhne E.K."/>
            <person name="Kogle M.E."/>
            <person name="Barry K."/>
            <person name="Clum A."/>
            <person name="Na H."/>
            <person name="Ledsgaard L."/>
            <person name="Lin J."/>
            <person name="Lipzen A."/>
            <person name="Kuo A."/>
            <person name="Riley R."/>
            <person name="Mondo S."/>
            <person name="Labutti K."/>
            <person name="Haridas S."/>
            <person name="Pangalinan J."/>
            <person name="Salamov A.A."/>
            <person name="Simmons B.A."/>
            <person name="Magnuson J.K."/>
            <person name="Chen J."/>
            <person name="Drula E."/>
            <person name="Henrissat B."/>
            <person name="Wiebenga A."/>
            <person name="Lubbers R.J."/>
            <person name="Gomes A.C."/>
            <person name="Makela M.R."/>
            <person name="Stajich J."/>
            <person name="Grigoriev I.V."/>
            <person name="Mortensen U.H."/>
            <person name="De Vries R.P."/>
            <person name="Baker S.E."/>
            <person name="Andersen M.R."/>
        </authorList>
    </citation>
    <scope>NUCLEOTIDE SEQUENCE [LARGE SCALE GENOMIC DNA]</scope>
    <source>
        <strain evidence="3 4">CBS 209.92</strain>
    </source>
</reference>
<dbReference type="EMBL" id="JBFTWV010000051">
    <property type="protein sequence ID" value="KAL2793912.1"/>
    <property type="molecule type" value="Genomic_DNA"/>
</dbReference>
<evidence type="ECO:0000256" key="1">
    <source>
        <dbReference type="SAM" id="MobiDB-lite"/>
    </source>
</evidence>
<proteinExistence type="predicted"/>
<keyword evidence="4" id="KW-1185">Reference proteome</keyword>
<feature type="domain" description="DUF7726" evidence="2">
    <location>
        <begin position="175"/>
        <end position="242"/>
    </location>
</feature>
<evidence type="ECO:0000259" key="2">
    <source>
        <dbReference type="Pfam" id="PF24852"/>
    </source>
</evidence>
<accession>A0ABR4G4G5</accession>
<evidence type="ECO:0000313" key="3">
    <source>
        <dbReference type="EMBL" id="KAL2793912.1"/>
    </source>
</evidence>
<name>A0ABR4G4G5_9EURO</name>
<sequence length="261" mass="28701">MEEIMAPDRECDRLRELLPQTQTTFVLPPISTIRKPPSAYCHPPSHTSGPPPGFFHYTSATAPILHPRPLFFSTYAQQLIPNQNPANAELEAGPASAAQEHYKRKAVSISRSSNASDSDSDCEPSSAADSEHDALSPSLSPSTSTPSRRPTDPTDPTNPSQTPIDDTDPRLSEHRWTCGEIRAKITRFIKTGEMKVNEFQRAIDVSSKAYYDFLKMSGEMRGQFSSFYDGAHRFFARREIFGIGNKNKGGDGEGVGGPAKK</sequence>
<protein>
    <recommendedName>
        <fullName evidence="2">DUF7726 domain-containing protein</fullName>
    </recommendedName>
</protein>
<feature type="compositionally biased region" description="Low complexity" evidence="1">
    <location>
        <begin position="108"/>
        <end position="117"/>
    </location>
</feature>
<dbReference type="Pfam" id="PF24852">
    <property type="entry name" value="DUF7726"/>
    <property type="match status" value="1"/>
</dbReference>
<dbReference type="PANTHER" id="PTHR42339:SF1">
    <property type="entry name" value="HISTONE H1"/>
    <property type="match status" value="1"/>
</dbReference>
<dbReference type="InterPro" id="IPR056143">
    <property type="entry name" value="DUF7726"/>
</dbReference>
<feature type="compositionally biased region" description="Low complexity" evidence="1">
    <location>
        <begin position="135"/>
        <end position="163"/>
    </location>
</feature>
<dbReference type="Proteomes" id="UP001610563">
    <property type="component" value="Unassembled WGS sequence"/>
</dbReference>
<evidence type="ECO:0000313" key="4">
    <source>
        <dbReference type="Proteomes" id="UP001610563"/>
    </source>
</evidence>